<proteinExistence type="predicted"/>
<feature type="region of interest" description="Disordered" evidence="1">
    <location>
        <begin position="287"/>
        <end position="308"/>
    </location>
</feature>
<dbReference type="Proteomes" id="UP001150238">
    <property type="component" value="Unassembled WGS sequence"/>
</dbReference>
<reference evidence="2" key="2">
    <citation type="journal article" date="2023" name="Proc. Natl. Acad. Sci. U.S.A.">
        <title>A global phylogenomic analysis of the shiitake genus Lentinula.</title>
        <authorList>
            <person name="Sierra-Patev S."/>
            <person name="Min B."/>
            <person name="Naranjo-Ortiz M."/>
            <person name="Looney B."/>
            <person name="Konkel Z."/>
            <person name="Slot J.C."/>
            <person name="Sakamoto Y."/>
            <person name="Steenwyk J.L."/>
            <person name="Rokas A."/>
            <person name="Carro J."/>
            <person name="Camarero S."/>
            <person name="Ferreira P."/>
            <person name="Molpeceres G."/>
            <person name="Ruiz-Duenas F.J."/>
            <person name="Serrano A."/>
            <person name="Henrissat B."/>
            <person name="Drula E."/>
            <person name="Hughes K.W."/>
            <person name="Mata J.L."/>
            <person name="Ishikawa N.K."/>
            <person name="Vargas-Isla R."/>
            <person name="Ushijima S."/>
            <person name="Smith C.A."/>
            <person name="Donoghue J."/>
            <person name="Ahrendt S."/>
            <person name="Andreopoulos W."/>
            <person name="He G."/>
            <person name="LaButti K."/>
            <person name="Lipzen A."/>
            <person name="Ng V."/>
            <person name="Riley R."/>
            <person name="Sandor L."/>
            <person name="Barry K."/>
            <person name="Martinez A.T."/>
            <person name="Xiao Y."/>
            <person name="Gibbons J.G."/>
            <person name="Terashima K."/>
            <person name="Grigoriev I.V."/>
            <person name="Hibbett D."/>
        </authorList>
    </citation>
    <scope>NUCLEOTIDE SEQUENCE</scope>
    <source>
        <strain evidence="2">Sp2 HRB7682 ss15</strain>
    </source>
</reference>
<accession>A0A9W9A910</accession>
<protein>
    <submittedName>
        <fullName evidence="2">Uncharacterized protein</fullName>
    </submittedName>
</protein>
<feature type="compositionally biased region" description="Acidic residues" evidence="1">
    <location>
        <begin position="246"/>
        <end position="257"/>
    </location>
</feature>
<reference evidence="2" key="1">
    <citation type="submission" date="2022-08" db="EMBL/GenBank/DDBJ databases">
        <authorList>
            <consortium name="DOE Joint Genome Institute"/>
            <person name="Min B."/>
            <person name="Riley R."/>
            <person name="Sierra-Patev S."/>
            <person name="Naranjo-Ortiz M."/>
            <person name="Looney B."/>
            <person name="Konkel Z."/>
            <person name="Slot J.C."/>
            <person name="Sakamoto Y."/>
            <person name="Steenwyk J.L."/>
            <person name="Rokas A."/>
            <person name="Carro J."/>
            <person name="Camarero S."/>
            <person name="Ferreira P."/>
            <person name="Molpeceres G."/>
            <person name="Ruiz-Duenas F.J."/>
            <person name="Serrano A."/>
            <person name="Henrissat B."/>
            <person name="Drula E."/>
            <person name="Hughes K.W."/>
            <person name="Mata J.L."/>
            <person name="Ishikawa N.K."/>
            <person name="Vargas-Isla R."/>
            <person name="Ushijima S."/>
            <person name="Smith C.A."/>
            <person name="Ahrendt S."/>
            <person name="Andreopoulos W."/>
            <person name="He G."/>
            <person name="Labutti K."/>
            <person name="Lipzen A."/>
            <person name="Ng V."/>
            <person name="Sandor L."/>
            <person name="Barry K."/>
            <person name="Martinez A.T."/>
            <person name="Xiao Y."/>
            <person name="Gibbons J.G."/>
            <person name="Terashima K."/>
            <person name="Hibbett D.S."/>
            <person name="Grigoriev I.V."/>
        </authorList>
    </citation>
    <scope>NUCLEOTIDE SEQUENCE</scope>
    <source>
        <strain evidence="2">Sp2 HRB7682 ss15</strain>
    </source>
</reference>
<organism evidence="2 3">
    <name type="scientific">Lentinula lateritia</name>
    <dbReference type="NCBI Taxonomy" id="40482"/>
    <lineage>
        <taxon>Eukaryota</taxon>
        <taxon>Fungi</taxon>
        <taxon>Dikarya</taxon>
        <taxon>Basidiomycota</taxon>
        <taxon>Agaricomycotina</taxon>
        <taxon>Agaricomycetes</taxon>
        <taxon>Agaricomycetidae</taxon>
        <taxon>Agaricales</taxon>
        <taxon>Marasmiineae</taxon>
        <taxon>Omphalotaceae</taxon>
        <taxon>Lentinula</taxon>
    </lineage>
</organism>
<sequence>MDLEFEGVKVDMHRCPAQHQFTLNAYRDVLALLNTIQPLSLLSAFSTVHCSLKLFSTAQGLIGAAPSRAPNFRYVSQLGLGSAGSLVGVRRYSFRPVADSGLGSIMVVLSIERPLSNLIFHASRNSVEVMRRALQRADNMLDEGQSRTDELLKESAVIGWLESRIASFWVQSCTAVASINARFWPIRFTDPGIVDVDNSASPAKSFTALTRFDTKLQNETTRANLDKNMGLANIIPDPFIWSDDGYDSADDDDDGIEDSIPREDQSEISTTWSRDSEVVSALQRKKATAASKANETTHIPAPTKSRTSADDLVIGKHGGDENAVGYEDRFLGIKDWRLNMKPFAELFILQAGFRRRNNVE</sequence>
<evidence type="ECO:0000313" key="3">
    <source>
        <dbReference type="Proteomes" id="UP001150238"/>
    </source>
</evidence>
<dbReference type="EMBL" id="JANVFS010000020">
    <property type="protein sequence ID" value="KAJ4476507.1"/>
    <property type="molecule type" value="Genomic_DNA"/>
</dbReference>
<feature type="region of interest" description="Disordered" evidence="1">
    <location>
        <begin position="246"/>
        <end position="273"/>
    </location>
</feature>
<dbReference type="AlphaFoldDB" id="A0A9W9A910"/>
<gene>
    <name evidence="2" type="ORF">C8J55DRAFT_490188</name>
</gene>
<name>A0A9W9A910_9AGAR</name>
<evidence type="ECO:0000313" key="2">
    <source>
        <dbReference type="EMBL" id="KAJ4476507.1"/>
    </source>
</evidence>
<evidence type="ECO:0000256" key="1">
    <source>
        <dbReference type="SAM" id="MobiDB-lite"/>
    </source>
</evidence>
<comment type="caution">
    <text evidence="2">The sequence shown here is derived from an EMBL/GenBank/DDBJ whole genome shotgun (WGS) entry which is preliminary data.</text>
</comment>